<keyword evidence="1" id="KW-0472">Membrane</keyword>
<sequence length="153" mass="17189">MKDNINSAIEAARCVQLNIQLYNQSFAPEHHLIKLSVITASLFCFFCGFKLINTSPEDAIPLLFCATEVTVIFILLFDKAFGIPDMMGELKETILMISIHRKDKRGHGLITKQVKAIRNTGIKVGCFHTFERTTTPKFLHFVITSLGTLLIGF</sequence>
<keyword evidence="1" id="KW-0812">Transmembrane</keyword>
<organism evidence="2 3">
    <name type="scientific">Allacma fusca</name>
    <dbReference type="NCBI Taxonomy" id="39272"/>
    <lineage>
        <taxon>Eukaryota</taxon>
        <taxon>Metazoa</taxon>
        <taxon>Ecdysozoa</taxon>
        <taxon>Arthropoda</taxon>
        <taxon>Hexapoda</taxon>
        <taxon>Collembola</taxon>
        <taxon>Symphypleona</taxon>
        <taxon>Sminthuridae</taxon>
        <taxon>Allacma</taxon>
    </lineage>
</organism>
<keyword evidence="3" id="KW-1185">Reference proteome</keyword>
<dbReference type="AlphaFoldDB" id="A0A8J2JZ01"/>
<evidence type="ECO:0000313" key="3">
    <source>
        <dbReference type="Proteomes" id="UP000708208"/>
    </source>
</evidence>
<accession>A0A8J2JZ01</accession>
<reference evidence="2" key="1">
    <citation type="submission" date="2021-06" db="EMBL/GenBank/DDBJ databases">
        <authorList>
            <person name="Hodson N. C."/>
            <person name="Mongue J. A."/>
            <person name="Jaron S. K."/>
        </authorList>
    </citation>
    <scope>NUCLEOTIDE SEQUENCE</scope>
</reference>
<dbReference type="EMBL" id="CAJVCH010040382">
    <property type="protein sequence ID" value="CAG7716679.1"/>
    <property type="molecule type" value="Genomic_DNA"/>
</dbReference>
<keyword evidence="1" id="KW-1133">Transmembrane helix</keyword>
<comment type="caution">
    <text evidence="2">The sequence shown here is derived from an EMBL/GenBank/DDBJ whole genome shotgun (WGS) entry which is preliminary data.</text>
</comment>
<evidence type="ECO:0000256" key="1">
    <source>
        <dbReference type="SAM" id="Phobius"/>
    </source>
</evidence>
<name>A0A8J2JZ01_9HEXA</name>
<protein>
    <submittedName>
        <fullName evidence="2">Uncharacterized protein</fullName>
    </submittedName>
</protein>
<feature type="transmembrane region" description="Helical" evidence="1">
    <location>
        <begin position="59"/>
        <end position="77"/>
    </location>
</feature>
<proteinExistence type="predicted"/>
<evidence type="ECO:0000313" key="2">
    <source>
        <dbReference type="EMBL" id="CAG7716679.1"/>
    </source>
</evidence>
<dbReference type="Proteomes" id="UP000708208">
    <property type="component" value="Unassembled WGS sequence"/>
</dbReference>
<gene>
    <name evidence="2" type="ORF">AFUS01_LOCUS6174</name>
</gene>
<feature type="transmembrane region" description="Helical" evidence="1">
    <location>
        <begin position="32"/>
        <end position="53"/>
    </location>
</feature>